<dbReference type="HOGENOM" id="CLU_1695783_0_0_1"/>
<evidence type="ECO:0000313" key="2">
    <source>
        <dbReference type="Proteomes" id="UP000001194"/>
    </source>
</evidence>
<dbReference type="EMBL" id="DS547102">
    <property type="protein sequence ID" value="EDR08205.1"/>
    <property type="molecule type" value="Genomic_DNA"/>
</dbReference>
<protein>
    <submittedName>
        <fullName evidence="1">Predicted protein</fullName>
    </submittedName>
</protein>
<dbReference type="GeneID" id="6077000"/>
<dbReference type="Proteomes" id="UP000001194">
    <property type="component" value="Unassembled WGS sequence"/>
</dbReference>
<dbReference type="AlphaFoldDB" id="B0DBL7"/>
<gene>
    <name evidence="1" type="ORF">LACBIDRAFT_297617</name>
</gene>
<reference evidence="1 2" key="1">
    <citation type="journal article" date="2008" name="Nature">
        <title>The genome of Laccaria bicolor provides insights into mycorrhizal symbiosis.</title>
        <authorList>
            <person name="Martin F."/>
            <person name="Aerts A."/>
            <person name="Ahren D."/>
            <person name="Brun A."/>
            <person name="Danchin E.G.J."/>
            <person name="Duchaussoy F."/>
            <person name="Gibon J."/>
            <person name="Kohler A."/>
            <person name="Lindquist E."/>
            <person name="Pereda V."/>
            <person name="Salamov A."/>
            <person name="Shapiro H.J."/>
            <person name="Wuyts J."/>
            <person name="Blaudez D."/>
            <person name="Buee M."/>
            <person name="Brokstein P."/>
            <person name="Canbaeck B."/>
            <person name="Cohen D."/>
            <person name="Courty P.E."/>
            <person name="Coutinho P.M."/>
            <person name="Delaruelle C."/>
            <person name="Detter J.C."/>
            <person name="Deveau A."/>
            <person name="DiFazio S."/>
            <person name="Duplessis S."/>
            <person name="Fraissinet-Tachet L."/>
            <person name="Lucic E."/>
            <person name="Frey-Klett P."/>
            <person name="Fourrey C."/>
            <person name="Feussner I."/>
            <person name="Gay G."/>
            <person name="Grimwood J."/>
            <person name="Hoegger P.J."/>
            <person name="Jain P."/>
            <person name="Kilaru S."/>
            <person name="Labbe J."/>
            <person name="Lin Y.C."/>
            <person name="Legue V."/>
            <person name="Le Tacon F."/>
            <person name="Marmeisse R."/>
            <person name="Melayah D."/>
            <person name="Montanini B."/>
            <person name="Muratet M."/>
            <person name="Nehls U."/>
            <person name="Niculita-Hirzel H."/>
            <person name="Oudot-Le Secq M.P."/>
            <person name="Peter M."/>
            <person name="Quesneville H."/>
            <person name="Rajashekar B."/>
            <person name="Reich M."/>
            <person name="Rouhier N."/>
            <person name="Schmutz J."/>
            <person name="Yin T."/>
            <person name="Chalot M."/>
            <person name="Henrissat B."/>
            <person name="Kuees U."/>
            <person name="Lucas S."/>
            <person name="Van de Peer Y."/>
            <person name="Podila G.K."/>
            <person name="Polle A."/>
            <person name="Pukkila P.J."/>
            <person name="Richardson P.M."/>
            <person name="Rouze P."/>
            <person name="Sanders I.R."/>
            <person name="Stajich J.E."/>
            <person name="Tunlid A."/>
            <person name="Tuskan G."/>
            <person name="Grigoriev I.V."/>
        </authorList>
    </citation>
    <scope>NUCLEOTIDE SEQUENCE [LARGE SCALE GENOMIC DNA]</scope>
    <source>
        <strain evidence="2">S238N-H82 / ATCC MYA-4686</strain>
    </source>
</reference>
<dbReference type="RefSeq" id="XP_001881275.1">
    <property type="nucleotide sequence ID" value="XM_001881240.1"/>
</dbReference>
<evidence type="ECO:0000313" key="1">
    <source>
        <dbReference type="EMBL" id="EDR08205.1"/>
    </source>
</evidence>
<accession>B0DBL7</accession>
<dbReference type="InParanoid" id="B0DBL7"/>
<keyword evidence="2" id="KW-1185">Reference proteome</keyword>
<dbReference type="KEGG" id="lbc:LACBIDRAFT_297617"/>
<name>B0DBL7_LACBS</name>
<sequence length="155" mass="17014">MIYHDALPMRMGHFRHIFLLKTCGNSTILAFLQRPRQQLAATGYEVFRCDDITEVNSSASSPIHELPPASTSKTATVAAISRAAEIKPKIGELKPLAACAGFLDGRRWSWSDSTSNSGNCALKYLVSNRRRSLCELDPLRSLSVLSTLPSPPRIA</sequence>
<proteinExistence type="predicted"/>
<organism evidence="2">
    <name type="scientific">Laccaria bicolor (strain S238N-H82 / ATCC MYA-4686)</name>
    <name type="common">Bicoloured deceiver</name>
    <name type="synonym">Laccaria laccata var. bicolor</name>
    <dbReference type="NCBI Taxonomy" id="486041"/>
    <lineage>
        <taxon>Eukaryota</taxon>
        <taxon>Fungi</taxon>
        <taxon>Dikarya</taxon>
        <taxon>Basidiomycota</taxon>
        <taxon>Agaricomycotina</taxon>
        <taxon>Agaricomycetes</taxon>
        <taxon>Agaricomycetidae</taxon>
        <taxon>Agaricales</taxon>
        <taxon>Agaricineae</taxon>
        <taxon>Hydnangiaceae</taxon>
        <taxon>Laccaria</taxon>
    </lineage>
</organism>